<organism evidence="2 3">
    <name type="scientific">Mycena metata</name>
    <dbReference type="NCBI Taxonomy" id="1033252"/>
    <lineage>
        <taxon>Eukaryota</taxon>
        <taxon>Fungi</taxon>
        <taxon>Dikarya</taxon>
        <taxon>Basidiomycota</taxon>
        <taxon>Agaricomycotina</taxon>
        <taxon>Agaricomycetes</taxon>
        <taxon>Agaricomycetidae</taxon>
        <taxon>Agaricales</taxon>
        <taxon>Marasmiineae</taxon>
        <taxon>Mycenaceae</taxon>
        <taxon>Mycena</taxon>
    </lineage>
</organism>
<keyword evidence="3" id="KW-1185">Reference proteome</keyword>
<proteinExistence type="predicted"/>
<name>A0AAD7K1B5_9AGAR</name>
<dbReference type="EMBL" id="JARKIB010000009">
    <property type="protein sequence ID" value="KAJ7776230.1"/>
    <property type="molecule type" value="Genomic_DNA"/>
</dbReference>
<evidence type="ECO:0000313" key="2">
    <source>
        <dbReference type="EMBL" id="KAJ7776230.1"/>
    </source>
</evidence>
<reference evidence="2" key="1">
    <citation type="submission" date="2023-03" db="EMBL/GenBank/DDBJ databases">
        <title>Massive genome expansion in bonnet fungi (Mycena s.s.) driven by repeated elements and novel gene families across ecological guilds.</title>
        <authorList>
            <consortium name="Lawrence Berkeley National Laboratory"/>
            <person name="Harder C.B."/>
            <person name="Miyauchi S."/>
            <person name="Viragh M."/>
            <person name="Kuo A."/>
            <person name="Thoen E."/>
            <person name="Andreopoulos B."/>
            <person name="Lu D."/>
            <person name="Skrede I."/>
            <person name="Drula E."/>
            <person name="Henrissat B."/>
            <person name="Morin E."/>
            <person name="Kohler A."/>
            <person name="Barry K."/>
            <person name="LaButti K."/>
            <person name="Morin E."/>
            <person name="Salamov A."/>
            <person name="Lipzen A."/>
            <person name="Mereny Z."/>
            <person name="Hegedus B."/>
            <person name="Baldrian P."/>
            <person name="Stursova M."/>
            <person name="Weitz H."/>
            <person name="Taylor A."/>
            <person name="Grigoriev I.V."/>
            <person name="Nagy L.G."/>
            <person name="Martin F."/>
            <person name="Kauserud H."/>
        </authorList>
    </citation>
    <scope>NUCLEOTIDE SEQUENCE</scope>
    <source>
        <strain evidence="2">CBHHK182m</strain>
    </source>
</reference>
<dbReference type="Proteomes" id="UP001215598">
    <property type="component" value="Unassembled WGS sequence"/>
</dbReference>
<feature type="compositionally biased region" description="Low complexity" evidence="1">
    <location>
        <begin position="244"/>
        <end position="255"/>
    </location>
</feature>
<feature type="compositionally biased region" description="Polar residues" evidence="1">
    <location>
        <begin position="138"/>
        <end position="151"/>
    </location>
</feature>
<comment type="caution">
    <text evidence="2">The sequence shown here is derived from an EMBL/GenBank/DDBJ whole genome shotgun (WGS) entry which is preliminary data.</text>
</comment>
<feature type="region of interest" description="Disordered" evidence="1">
    <location>
        <begin position="128"/>
        <end position="168"/>
    </location>
</feature>
<sequence>MIQIVQPDPFATAPQAPSLVPIVNIPRAQTSEATKSIPPIAPKVTTEKPIAPEGIKDTPVVESQTEDRASTNPVISLPPSPLTANRASVDVGTTATTAASVKLTPNQLEIPTIPKTPERVRVDRTPNSILRVPPTLPAAQNSASDHSTHSTLPAVLTIPSRRRADTDSVEIMGRAKRARTEPETYLRVPKLPTPTPQAPPRMSNQPLGVPTFGTVTSIGGSSTTLRRLPTESLFLAPSRPTMGLPPSRGRGSGSLAFSFKTNKM</sequence>
<dbReference type="AlphaFoldDB" id="A0AAD7K1B5"/>
<feature type="region of interest" description="Disordered" evidence="1">
    <location>
        <begin position="236"/>
        <end position="264"/>
    </location>
</feature>
<accession>A0AAD7K1B5</accession>
<evidence type="ECO:0000256" key="1">
    <source>
        <dbReference type="SAM" id="MobiDB-lite"/>
    </source>
</evidence>
<protein>
    <submittedName>
        <fullName evidence="2">Uncharacterized protein</fullName>
    </submittedName>
</protein>
<feature type="region of interest" description="Disordered" evidence="1">
    <location>
        <begin position="33"/>
        <end position="81"/>
    </location>
</feature>
<evidence type="ECO:0000313" key="3">
    <source>
        <dbReference type="Proteomes" id="UP001215598"/>
    </source>
</evidence>
<gene>
    <name evidence="2" type="ORF">B0H16DRAFT_1505990</name>
</gene>